<dbReference type="EMBL" id="JBAMMX010000006">
    <property type="protein sequence ID" value="KAK6938707.1"/>
    <property type="molecule type" value="Genomic_DNA"/>
</dbReference>
<accession>A0AAN8VZM8</accession>
<dbReference type="AlphaFoldDB" id="A0AAN8VZM8"/>
<organism evidence="1 2">
    <name type="scientific">Dillenia turbinata</name>
    <dbReference type="NCBI Taxonomy" id="194707"/>
    <lineage>
        <taxon>Eukaryota</taxon>
        <taxon>Viridiplantae</taxon>
        <taxon>Streptophyta</taxon>
        <taxon>Embryophyta</taxon>
        <taxon>Tracheophyta</taxon>
        <taxon>Spermatophyta</taxon>
        <taxon>Magnoliopsida</taxon>
        <taxon>eudicotyledons</taxon>
        <taxon>Gunneridae</taxon>
        <taxon>Pentapetalae</taxon>
        <taxon>Dilleniales</taxon>
        <taxon>Dilleniaceae</taxon>
        <taxon>Dillenia</taxon>
    </lineage>
</organism>
<sequence>MVPLTNTCSTYHPSLIFSTNPAPNLLSKMSFFCDDEKPPNSANRRRFFTSSLKDAFCTRHGLRGRHSCLSLEDDEYLVPDMDDDEQEVMVSTIITRATEAKLRRKSSLYWFFSPSTGDLLVTPKAVQQIDDSANEDYKERDEFHSVKCCFSRCSSVGSREGFLSARTNFSRCSSLSALDFQELRRRSIIQEFCHCEGWPFGLCRRAVLLPPLPKSPVDSWSWHKRARRVNLYQC</sequence>
<proteinExistence type="predicted"/>
<dbReference type="PANTHER" id="PTHR36324">
    <property type="entry name" value="OS09G0460100 PROTEIN"/>
    <property type="match status" value="1"/>
</dbReference>
<reference evidence="1 2" key="1">
    <citation type="submission" date="2023-12" db="EMBL/GenBank/DDBJ databases">
        <title>A high-quality genome assembly for Dillenia turbinata (Dilleniales).</title>
        <authorList>
            <person name="Chanderbali A."/>
        </authorList>
    </citation>
    <scope>NUCLEOTIDE SEQUENCE [LARGE SCALE GENOMIC DNA]</scope>
    <source>
        <strain evidence="1">LSX21</strain>
        <tissue evidence="1">Leaf</tissue>
    </source>
</reference>
<dbReference type="PANTHER" id="PTHR36324:SF1">
    <property type="entry name" value="OS09G0460100 PROTEIN"/>
    <property type="match status" value="1"/>
</dbReference>
<evidence type="ECO:0000313" key="1">
    <source>
        <dbReference type="EMBL" id="KAK6938707.1"/>
    </source>
</evidence>
<protein>
    <submittedName>
        <fullName evidence="1">Uncharacterized protein</fullName>
    </submittedName>
</protein>
<gene>
    <name evidence="1" type="ORF">RJ641_032215</name>
</gene>
<comment type="caution">
    <text evidence="1">The sequence shown here is derived from an EMBL/GenBank/DDBJ whole genome shotgun (WGS) entry which is preliminary data.</text>
</comment>
<evidence type="ECO:0000313" key="2">
    <source>
        <dbReference type="Proteomes" id="UP001370490"/>
    </source>
</evidence>
<name>A0AAN8VZM8_9MAGN</name>
<keyword evidence="2" id="KW-1185">Reference proteome</keyword>
<dbReference type="Proteomes" id="UP001370490">
    <property type="component" value="Unassembled WGS sequence"/>
</dbReference>